<feature type="compositionally biased region" description="Basic and acidic residues" evidence="2">
    <location>
        <begin position="259"/>
        <end position="280"/>
    </location>
</feature>
<dbReference type="Proteomes" id="UP001652624">
    <property type="component" value="Chromosome 23"/>
</dbReference>
<name>A0ABM3WM29_ERIEU</name>
<organism evidence="3 4">
    <name type="scientific">Erinaceus europaeus</name>
    <name type="common">Western European hedgehog</name>
    <dbReference type="NCBI Taxonomy" id="9365"/>
    <lineage>
        <taxon>Eukaryota</taxon>
        <taxon>Metazoa</taxon>
        <taxon>Chordata</taxon>
        <taxon>Craniata</taxon>
        <taxon>Vertebrata</taxon>
        <taxon>Euteleostomi</taxon>
        <taxon>Mammalia</taxon>
        <taxon>Eutheria</taxon>
        <taxon>Laurasiatheria</taxon>
        <taxon>Eulipotyphla</taxon>
        <taxon>Erinaceidae</taxon>
        <taxon>Erinaceinae</taxon>
        <taxon>Erinaceus</taxon>
    </lineage>
</organism>
<keyword evidence="1" id="KW-0175">Coiled coil</keyword>
<gene>
    <name evidence="4" type="primary">LOC132535523</name>
</gene>
<proteinExistence type="predicted"/>
<accession>A0ABM3WM29</accession>
<keyword evidence="3" id="KW-1185">Reference proteome</keyword>
<feature type="compositionally biased region" description="Basic and acidic residues" evidence="2">
    <location>
        <begin position="1"/>
        <end position="13"/>
    </location>
</feature>
<evidence type="ECO:0000313" key="3">
    <source>
        <dbReference type="Proteomes" id="UP001652624"/>
    </source>
</evidence>
<protein>
    <submittedName>
        <fullName evidence="4">Coiled-coil domain-containing protein 144C</fullName>
    </submittedName>
</protein>
<feature type="compositionally biased region" description="Polar residues" evidence="2">
    <location>
        <begin position="25"/>
        <end position="36"/>
    </location>
</feature>
<dbReference type="Gene3D" id="1.20.5.190">
    <property type="match status" value="1"/>
</dbReference>
<feature type="coiled-coil region" evidence="1">
    <location>
        <begin position="289"/>
        <end position="330"/>
    </location>
</feature>
<sequence length="580" mass="67755">MTKKKNADEDQAGKKGGSGMAFLQRVNSVFSKNQPKSQRKHPNAQSVGMSTPEKEAMSSTQRGEPGRTTDEWNAHHVPKPCVSEESSKVVEDPETHGRMELQKTKYDAPAVDYRLIHPTKNGGTANQTFIPFETGDSALFLRNSSKKKHMDPGTSATTRDIFHMISKLQDENATLKHEMDTVKYQYEMLKHHNDILERKYHQEVTTKIRDIEHLVTTVKEVTEEEKRNDTGSPATLSNILDIIQKLKDEIVTLKQDMEKMRQENLMPKEDKDRQERKDSQQDTGNPTTVRNILHTIQNLKDEIATLNQHMERLQHKFLVQKQDIDRLERKENEGRTTVRYTKHETIKVKEVREEVLRNDTDSPSSQNNILHTIQKLKDEIASLKQDMEILQQENLMLKQDMNRQERKDSQQDTGSPATLSNILHTSQKLKDEIATLKRDMKTMQHDYVMLKQDMDRQERKDNQKDTVSPATLRNILDTNQKLQDENATLKRDIDTMQNEYVMLKEDIDRLGKKAYQHDSDSHEKSRERFHEIQELQDEIATIKQLLDIVKHHYKMRMQMLKQNKDRLKTSHHEMKSEDIK</sequence>
<dbReference type="RefSeq" id="XP_060037617.1">
    <property type="nucleotide sequence ID" value="XM_060181634.1"/>
</dbReference>
<evidence type="ECO:0000256" key="1">
    <source>
        <dbReference type="SAM" id="Coils"/>
    </source>
</evidence>
<reference evidence="4" key="1">
    <citation type="submission" date="2025-08" db="UniProtKB">
        <authorList>
            <consortium name="RefSeq"/>
        </authorList>
    </citation>
    <scope>IDENTIFICATION</scope>
</reference>
<dbReference type="GeneID" id="132535523"/>
<feature type="region of interest" description="Disordered" evidence="2">
    <location>
        <begin position="259"/>
        <end position="288"/>
    </location>
</feature>
<feature type="region of interest" description="Disordered" evidence="2">
    <location>
        <begin position="401"/>
        <end position="426"/>
    </location>
</feature>
<feature type="compositionally biased region" description="Polar residues" evidence="2">
    <location>
        <begin position="411"/>
        <end position="426"/>
    </location>
</feature>
<feature type="compositionally biased region" description="Basic and acidic residues" evidence="2">
    <location>
        <begin position="401"/>
        <end position="410"/>
    </location>
</feature>
<feature type="region of interest" description="Disordered" evidence="2">
    <location>
        <begin position="1"/>
        <end position="76"/>
    </location>
</feature>
<evidence type="ECO:0000256" key="2">
    <source>
        <dbReference type="SAM" id="MobiDB-lite"/>
    </source>
</evidence>
<evidence type="ECO:0000313" key="4">
    <source>
        <dbReference type="RefSeq" id="XP_060037617.1"/>
    </source>
</evidence>
<feature type="compositionally biased region" description="Basic and acidic residues" evidence="2">
    <location>
        <begin position="64"/>
        <end position="74"/>
    </location>
</feature>